<dbReference type="GO" id="GO:0016740">
    <property type="term" value="F:transferase activity"/>
    <property type="evidence" value="ECO:0007669"/>
    <property type="project" value="UniProtKB-KW"/>
</dbReference>
<dbReference type="AlphaFoldDB" id="A0A090SLT1"/>
<dbReference type="Gene3D" id="3.40.50.2000">
    <property type="entry name" value="Glycogen Phosphorylase B"/>
    <property type="match status" value="1"/>
</dbReference>
<keyword evidence="2" id="KW-1185">Reference proteome</keyword>
<dbReference type="OrthoDB" id="9772485at2"/>
<sequence length="175" mass="18916">MKTLGYVLSDFPVLSETFVGTEIRAMEALGYQVKPFAFNIHQDGGQPIDKPLIDKAVALSSVNNLSALTVWLRNPLRSVKALSFILRQNGLPKKSLIRSAGQLARIALAHGCDHLHAHFALHTAATAIAASKLSGCHVSFVGHGYDVYARPADLALSLNLQTFLCAFVKICATDF</sequence>
<organism evidence="1 2">
    <name type="scientific">Vibrio maritimus</name>
    <dbReference type="NCBI Taxonomy" id="990268"/>
    <lineage>
        <taxon>Bacteria</taxon>
        <taxon>Pseudomonadati</taxon>
        <taxon>Pseudomonadota</taxon>
        <taxon>Gammaproteobacteria</taxon>
        <taxon>Vibrionales</taxon>
        <taxon>Vibrionaceae</taxon>
        <taxon>Vibrio</taxon>
    </lineage>
</organism>
<evidence type="ECO:0000313" key="2">
    <source>
        <dbReference type="Proteomes" id="UP000029228"/>
    </source>
</evidence>
<dbReference type="STRING" id="990268.JCM19235_4552"/>
<reference evidence="1 2" key="2">
    <citation type="submission" date="2014-09" db="EMBL/GenBank/DDBJ databases">
        <authorList>
            <consortium name="NBRP consortium"/>
            <person name="Sawabe T."/>
            <person name="Meirelles P."/>
            <person name="Nakanishi M."/>
            <person name="Sayaka M."/>
            <person name="Hattori M."/>
            <person name="Ohkuma M."/>
        </authorList>
    </citation>
    <scope>NUCLEOTIDE SEQUENCE [LARGE SCALE GENOMIC DNA]</scope>
    <source>
        <strain evidence="2">JCM19235</strain>
    </source>
</reference>
<comment type="caution">
    <text evidence="1">The sequence shown here is derived from an EMBL/GenBank/DDBJ whole genome shotgun (WGS) entry which is preliminary data.</text>
</comment>
<proteinExistence type="predicted"/>
<name>A0A090SLT1_9VIBR</name>
<dbReference type="SUPFAM" id="SSF53756">
    <property type="entry name" value="UDP-Glycosyltransferase/glycogen phosphorylase"/>
    <property type="match status" value="1"/>
</dbReference>
<accession>A0A090SLT1</accession>
<dbReference type="Proteomes" id="UP000029228">
    <property type="component" value="Unassembled WGS sequence"/>
</dbReference>
<evidence type="ECO:0000313" key="1">
    <source>
        <dbReference type="EMBL" id="GAL20352.1"/>
    </source>
</evidence>
<keyword evidence="1" id="KW-0808">Transferase</keyword>
<dbReference type="EMBL" id="BBMR01000005">
    <property type="protein sequence ID" value="GAL20352.1"/>
    <property type="molecule type" value="Genomic_DNA"/>
</dbReference>
<reference evidence="1 2" key="1">
    <citation type="submission" date="2014-09" db="EMBL/GenBank/DDBJ databases">
        <title>Vibrio maritimus JCM 19235. (C45) whole genome shotgun sequence.</title>
        <authorList>
            <person name="Sawabe T."/>
            <person name="Meirelles P."/>
            <person name="Nakanishi M."/>
            <person name="Sayaka M."/>
            <person name="Hattori M."/>
            <person name="Ohkuma M."/>
        </authorList>
    </citation>
    <scope>NUCLEOTIDE SEQUENCE [LARGE SCALE GENOMIC DNA]</scope>
    <source>
        <strain evidence="2">JCM19235</strain>
    </source>
</reference>
<protein>
    <submittedName>
        <fullName evidence="1">Glycosyltransferase</fullName>
    </submittedName>
</protein>
<gene>
    <name evidence="1" type="ORF">JCM19235_4552</name>
</gene>